<dbReference type="EMBL" id="UINC01030929">
    <property type="protein sequence ID" value="SVB16135.1"/>
    <property type="molecule type" value="Genomic_DNA"/>
</dbReference>
<gene>
    <name evidence="1" type="ORF">METZ01_LOCUS168989</name>
</gene>
<dbReference type="AlphaFoldDB" id="A0A382BQQ9"/>
<protein>
    <submittedName>
        <fullName evidence="1">Uncharacterized protein</fullName>
    </submittedName>
</protein>
<proteinExistence type="predicted"/>
<evidence type="ECO:0000313" key="1">
    <source>
        <dbReference type="EMBL" id="SVB16135.1"/>
    </source>
</evidence>
<sequence length="70" mass="8185">VVGLGRLELPTSRLSGVRSNRAELQALFKFFNDYTYTHRKRNDDGENPAIFTKLMVFYSKNLKILTNQYQ</sequence>
<name>A0A382BQQ9_9ZZZZ</name>
<feature type="non-terminal residue" evidence="1">
    <location>
        <position position="1"/>
    </location>
</feature>
<organism evidence="1">
    <name type="scientific">marine metagenome</name>
    <dbReference type="NCBI Taxonomy" id="408172"/>
    <lineage>
        <taxon>unclassified sequences</taxon>
        <taxon>metagenomes</taxon>
        <taxon>ecological metagenomes</taxon>
    </lineage>
</organism>
<accession>A0A382BQQ9</accession>
<reference evidence="1" key="1">
    <citation type="submission" date="2018-05" db="EMBL/GenBank/DDBJ databases">
        <authorList>
            <person name="Lanie J.A."/>
            <person name="Ng W.-L."/>
            <person name="Kazmierczak K.M."/>
            <person name="Andrzejewski T.M."/>
            <person name="Davidsen T.M."/>
            <person name="Wayne K.J."/>
            <person name="Tettelin H."/>
            <person name="Glass J.I."/>
            <person name="Rusch D."/>
            <person name="Podicherti R."/>
            <person name="Tsui H.-C.T."/>
            <person name="Winkler M.E."/>
        </authorList>
    </citation>
    <scope>NUCLEOTIDE SEQUENCE</scope>
</reference>